<dbReference type="EMBL" id="JAUEPU010000051">
    <property type="protein sequence ID" value="KAK0485392.1"/>
    <property type="molecule type" value="Genomic_DNA"/>
</dbReference>
<proteinExistence type="predicted"/>
<organism evidence="2 3">
    <name type="scientific">Armillaria luteobubalina</name>
    <dbReference type="NCBI Taxonomy" id="153913"/>
    <lineage>
        <taxon>Eukaryota</taxon>
        <taxon>Fungi</taxon>
        <taxon>Dikarya</taxon>
        <taxon>Basidiomycota</taxon>
        <taxon>Agaricomycotina</taxon>
        <taxon>Agaricomycetes</taxon>
        <taxon>Agaricomycetidae</taxon>
        <taxon>Agaricales</taxon>
        <taxon>Marasmiineae</taxon>
        <taxon>Physalacriaceae</taxon>
        <taxon>Armillaria</taxon>
    </lineage>
</organism>
<name>A0AA39PJE7_9AGAR</name>
<protein>
    <submittedName>
        <fullName evidence="2">Uncharacterized protein</fullName>
    </submittedName>
</protein>
<evidence type="ECO:0000313" key="2">
    <source>
        <dbReference type="EMBL" id="KAK0485392.1"/>
    </source>
</evidence>
<feature type="region of interest" description="Disordered" evidence="1">
    <location>
        <begin position="155"/>
        <end position="286"/>
    </location>
</feature>
<comment type="caution">
    <text evidence="2">The sequence shown here is derived from an EMBL/GenBank/DDBJ whole genome shotgun (WGS) entry which is preliminary data.</text>
</comment>
<feature type="compositionally biased region" description="Low complexity" evidence="1">
    <location>
        <begin position="206"/>
        <end position="222"/>
    </location>
</feature>
<dbReference type="Proteomes" id="UP001175228">
    <property type="component" value="Unassembled WGS sequence"/>
</dbReference>
<keyword evidence="3" id="KW-1185">Reference proteome</keyword>
<reference evidence="2" key="1">
    <citation type="submission" date="2023-06" db="EMBL/GenBank/DDBJ databases">
        <authorList>
            <consortium name="Lawrence Berkeley National Laboratory"/>
            <person name="Ahrendt S."/>
            <person name="Sahu N."/>
            <person name="Indic B."/>
            <person name="Wong-Bajracharya J."/>
            <person name="Merenyi Z."/>
            <person name="Ke H.-M."/>
            <person name="Monk M."/>
            <person name="Kocsube S."/>
            <person name="Drula E."/>
            <person name="Lipzen A."/>
            <person name="Balint B."/>
            <person name="Henrissat B."/>
            <person name="Andreopoulos B."/>
            <person name="Martin F.M."/>
            <person name="Harder C.B."/>
            <person name="Rigling D."/>
            <person name="Ford K.L."/>
            <person name="Foster G.D."/>
            <person name="Pangilinan J."/>
            <person name="Papanicolaou A."/>
            <person name="Barry K."/>
            <person name="LaButti K."/>
            <person name="Viragh M."/>
            <person name="Koriabine M."/>
            <person name="Yan M."/>
            <person name="Riley R."/>
            <person name="Champramary S."/>
            <person name="Plett K.L."/>
            <person name="Tsai I.J."/>
            <person name="Slot J."/>
            <person name="Sipos G."/>
            <person name="Plett J."/>
            <person name="Nagy L.G."/>
            <person name="Grigoriev I.V."/>
        </authorList>
    </citation>
    <scope>NUCLEOTIDE SEQUENCE</scope>
    <source>
        <strain evidence="2">HWK02</strain>
    </source>
</reference>
<dbReference type="AlphaFoldDB" id="A0AA39PJE7"/>
<evidence type="ECO:0000313" key="3">
    <source>
        <dbReference type="Proteomes" id="UP001175228"/>
    </source>
</evidence>
<gene>
    <name evidence="2" type="ORF">EDD18DRAFT_1111539</name>
</gene>
<sequence>MSLNVGFVPTQDIPFNNYCNNLMWACYFETAVRRAAPTGKVINSIEKAHVYLLTLGTPPGRAYRASLLTSVTWNGLNGLYVLLKSLIMIINSMNRSCSLEKMVMKPTVTIACSRATFDHTALSGFHLHITLLPKPPKELAFSAPGKKLVGVILPPAGSTLGGPNTRKRQREQAAITETPVPVSNIRDEPVAGPISKKSKPKPAPPAKASSKAKPTAAPSNSKQCARKTFWKSPVPNTVKPKPAAKKPVFYPSSDSEVPESSGEEDGDMLGNSTGKTLDIVYNECNS</sequence>
<evidence type="ECO:0000256" key="1">
    <source>
        <dbReference type="SAM" id="MobiDB-lite"/>
    </source>
</evidence>
<accession>A0AA39PJE7</accession>
<feature type="compositionally biased region" description="Low complexity" evidence="1">
    <location>
        <begin position="233"/>
        <end position="248"/>
    </location>
</feature>